<evidence type="ECO:0000256" key="1">
    <source>
        <dbReference type="SAM" id="SignalP"/>
    </source>
</evidence>
<accession>A0ABV8CAT6</accession>
<evidence type="ECO:0000313" key="2">
    <source>
        <dbReference type="EMBL" id="MFC3899187.1"/>
    </source>
</evidence>
<protein>
    <recommendedName>
        <fullName evidence="4">Secreted protein</fullName>
    </recommendedName>
</protein>
<name>A0ABV8CAT6_9PSEU</name>
<evidence type="ECO:0008006" key="4">
    <source>
        <dbReference type="Google" id="ProtNLM"/>
    </source>
</evidence>
<dbReference type="Proteomes" id="UP001595690">
    <property type="component" value="Unassembled WGS sequence"/>
</dbReference>
<dbReference type="EMBL" id="JBHRZI010000057">
    <property type="protein sequence ID" value="MFC3899187.1"/>
    <property type="molecule type" value="Genomic_DNA"/>
</dbReference>
<organism evidence="2 3">
    <name type="scientific">Lentzea rhizosphaerae</name>
    <dbReference type="NCBI Taxonomy" id="2041025"/>
    <lineage>
        <taxon>Bacteria</taxon>
        <taxon>Bacillati</taxon>
        <taxon>Actinomycetota</taxon>
        <taxon>Actinomycetes</taxon>
        <taxon>Pseudonocardiales</taxon>
        <taxon>Pseudonocardiaceae</taxon>
        <taxon>Lentzea</taxon>
    </lineage>
</organism>
<feature type="chain" id="PRO_5045652490" description="Secreted protein" evidence="1">
    <location>
        <begin position="22"/>
        <end position="183"/>
    </location>
</feature>
<proteinExistence type="predicted"/>
<sequence length="183" mass="18856">MKNTVKIAFVSAVAAALGLTACTSTPDQNAAAQTPASTPSTSVITEVETATVTNPPEQADSRPGYGALKLGMTLEEARATGQTNLSFSEGNPFCVADGTVAISKQDGVSRITLPADGRTSKGIAIGYGIDQVRMAYPNAQEYRAGLSAQLDGYSYAFVIENDSVVAIKLLSNNAASGCDQADL</sequence>
<reference evidence="3" key="1">
    <citation type="journal article" date="2019" name="Int. J. Syst. Evol. Microbiol.">
        <title>The Global Catalogue of Microorganisms (GCM) 10K type strain sequencing project: providing services to taxonomists for standard genome sequencing and annotation.</title>
        <authorList>
            <consortium name="The Broad Institute Genomics Platform"/>
            <consortium name="The Broad Institute Genome Sequencing Center for Infectious Disease"/>
            <person name="Wu L."/>
            <person name="Ma J."/>
        </authorList>
    </citation>
    <scope>NUCLEOTIDE SEQUENCE [LARGE SCALE GENOMIC DNA]</scope>
    <source>
        <strain evidence="3">CGMCC 4.7405</strain>
    </source>
</reference>
<feature type="signal peptide" evidence="1">
    <location>
        <begin position="1"/>
        <end position="21"/>
    </location>
</feature>
<dbReference type="PROSITE" id="PS51257">
    <property type="entry name" value="PROKAR_LIPOPROTEIN"/>
    <property type="match status" value="1"/>
</dbReference>
<dbReference type="RefSeq" id="WP_382381257.1">
    <property type="nucleotide sequence ID" value="NZ_JBHRZI010000057.1"/>
</dbReference>
<comment type="caution">
    <text evidence="2">The sequence shown here is derived from an EMBL/GenBank/DDBJ whole genome shotgun (WGS) entry which is preliminary data.</text>
</comment>
<keyword evidence="1" id="KW-0732">Signal</keyword>
<gene>
    <name evidence="2" type="ORF">ACFOWZ_47645</name>
</gene>
<evidence type="ECO:0000313" key="3">
    <source>
        <dbReference type="Proteomes" id="UP001595690"/>
    </source>
</evidence>
<keyword evidence="3" id="KW-1185">Reference proteome</keyword>